<dbReference type="OrthoDB" id="1939479at2759"/>
<dbReference type="PANTHER" id="PTHR12606">
    <property type="entry name" value="SENTRIN/SUMO-SPECIFIC PROTEASE"/>
    <property type="match status" value="1"/>
</dbReference>
<dbReference type="Proteomes" id="UP000692954">
    <property type="component" value="Unassembled WGS sequence"/>
</dbReference>
<dbReference type="GO" id="GO:0016926">
    <property type="term" value="P:protein desumoylation"/>
    <property type="evidence" value="ECO:0007669"/>
    <property type="project" value="TreeGrafter"/>
</dbReference>
<protein>
    <recommendedName>
        <fullName evidence="4">Ubiquitin-like protease family profile domain-containing protein</fullName>
    </recommendedName>
</protein>
<dbReference type="PANTHER" id="PTHR12606:SF1">
    <property type="entry name" value="UBIQUITIN-LIKE-SPECIFIC PROTEASE 1A"/>
    <property type="match status" value="1"/>
</dbReference>
<dbReference type="AlphaFoldDB" id="A0A8S1NWQ2"/>
<dbReference type="GO" id="GO:0006508">
    <property type="term" value="P:proteolysis"/>
    <property type="evidence" value="ECO:0007669"/>
    <property type="project" value="UniProtKB-KW"/>
</dbReference>
<sequence length="397" mass="47983">MREELTLLDLKRNIFWADYYSEKHRFKNFNRRKHGVTINDDFLSILANNQFLTAQHFVFFQSLFTYYYGEHLVLSLDCHLFPEFIPDITNSILPNMMVTQFRQDSTQNSQNSFTNFELFQEQEQKQIEHDQSENLSIFSKTLNFIKTLNPLRFFWKNKPKQEDDFKENYFNQYKTNSQENVVNQQNQELLQKFNFQVKNITYIKKDPLEPTQVISKSEMKISNVIFLENEKGRYQFNKLNIQINNLKNRYKFSQNLQNNFFSLFKYTYIPINLQNNHWLCAIIQFQENKIQYLDSNYSKQDNVVEGLEKMLNYKNENTKWQITCDSPKQENSFDCGIFCLMALYQLYKTSNLIQYNQYNQQDINSFRKQLLYLAIIESQIDINQKLLNIILDFKHKN</sequence>
<dbReference type="Pfam" id="PF02902">
    <property type="entry name" value="Peptidase_C48"/>
    <property type="match status" value="1"/>
</dbReference>
<evidence type="ECO:0000256" key="3">
    <source>
        <dbReference type="ARBA" id="ARBA00022807"/>
    </source>
</evidence>
<feature type="domain" description="Ubiquitin-like protease family profile" evidence="4">
    <location>
        <begin position="135"/>
        <end position="346"/>
    </location>
</feature>
<dbReference type="GO" id="GO:0016929">
    <property type="term" value="F:deSUMOylase activity"/>
    <property type="evidence" value="ECO:0007669"/>
    <property type="project" value="TreeGrafter"/>
</dbReference>
<evidence type="ECO:0000259" key="4">
    <source>
        <dbReference type="PROSITE" id="PS50600"/>
    </source>
</evidence>
<evidence type="ECO:0000256" key="1">
    <source>
        <dbReference type="ARBA" id="ARBA00022670"/>
    </source>
</evidence>
<keyword evidence="1" id="KW-0645">Protease</keyword>
<keyword evidence="3" id="KW-0788">Thiol protease</keyword>
<gene>
    <name evidence="5" type="ORF">PSON_ATCC_30995.1.T0620159</name>
</gene>
<evidence type="ECO:0000256" key="2">
    <source>
        <dbReference type="ARBA" id="ARBA00022801"/>
    </source>
</evidence>
<keyword evidence="2" id="KW-0378">Hydrolase</keyword>
<dbReference type="EMBL" id="CAJJDN010000062">
    <property type="protein sequence ID" value="CAD8094376.1"/>
    <property type="molecule type" value="Genomic_DNA"/>
</dbReference>
<accession>A0A8S1NWQ2</accession>
<dbReference type="GO" id="GO:0005634">
    <property type="term" value="C:nucleus"/>
    <property type="evidence" value="ECO:0007669"/>
    <property type="project" value="TreeGrafter"/>
</dbReference>
<evidence type="ECO:0000313" key="5">
    <source>
        <dbReference type="EMBL" id="CAD8094376.1"/>
    </source>
</evidence>
<dbReference type="InterPro" id="IPR003653">
    <property type="entry name" value="Peptidase_C48_C"/>
</dbReference>
<name>A0A8S1NWQ2_9CILI</name>
<evidence type="ECO:0000313" key="6">
    <source>
        <dbReference type="Proteomes" id="UP000692954"/>
    </source>
</evidence>
<keyword evidence="6" id="KW-1185">Reference proteome</keyword>
<proteinExistence type="predicted"/>
<organism evidence="5 6">
    <name type="scientific">Paramecium sonneborni</name>
    <dbReference type="NCBI Taxonomy" id="65129"/>
    <lineage>
        <taxon>Eukaryota</taxon>
        <taxon>Sar</taxon>
        <taxon>Alveolata</taxon>
        <taxon>Ciliophora</taxon>
        <taxon>Intramacronucleata</taxon>
        <taxon>Oligohymenophorea</taxon>
        <taxon>Peniculida</taxon>
        <taxon>Parameciidae</taxon>
        <taxon>Paramecium</taxon>
    </lineage>
</organism>
<reference evidence="5" key="1">
    <citation type="submission" date="2021-01" db="EMBL/GenBank/DDBJ databases">
        <authorList>
            <consortium name="Genoscope - CEA"/>
            <person name="William W."/>
        </authorList>
    </citation>
    <scope>NUCLEOTIDE SEQUENCE</scope>
</reference>
<dbReference type="PROSITE" id="PS50600">
    <property type="entry name" value="ULP_PROTEASE"/>
    <property type="match status" value="1"/>
</dbReference>
<comment type="caution">
    <text evidence="5">The sequence shown here is derived from an EMBL/GenBank/DDBJ whole genome shotgun (WGS) entry which is preliminary data.</text>
</comment>